<reference evidence="1 2" key="1">
    <citation type="journal article" date="2016" name="Nat. Commun.">
        <title>Thousands of microbial genomes shed light on interconnected biogeochemical processes in an aquifer system.</title>
        <authorList>
            <person name="Anantharaman K."/>
            <person name="Brown C.T."/>
            <person name="Hug L.A."/>
            <person name="Sharon I."/>
            <person name="Castelle C.J."/>
            <person name="Probst A.J."/>
            <person name="Thomas B.C."/>
            <person name="Singh A."/>
            <person name="Wilkins M.J."/>
            <person name="Karaoz U."/>
            <person name="Brodie E.L."/>
            <person name="Williams K.H."/>
            <person name="Hubbard S.S."/>
            <person name="Banfield J.F."/>
        </authorList>
    </citation>
    <scope>NUCLEOTIDE SEQUENCE [LARGE SCALE GENOMIC DNA]</scope>
</reference>
<gene>
    <name evidence="1" type="ORF">A2W05_07150</name>
</gene>
<evidence type="ECO:0000313" key="2">
    <source>
        <dbReference type="Proteomes" id="UP000178797"/>
    </source>
</evidence>
<evidence type="ECO:0008006" key="3">
    <source>
        <dbReference type="Google" id="ProtNLM"/>
    </source>
</evidence>
<dbReference type="AlphaFoldDB" id="A0A1F7RY57"/>
<proteinExistence type="predicted"/>
<name>A0A1F7RY57_9BACT</name>
<sequence length="354" mass="40643">MKILYLQGNYNFCYYVRGYLPGVYSNQTVVPENIRGEEVSSEKLTQKAMISDVICFQRPTSEASYELARLLKLRGKKIIMDNDDTYTGIPLARLGNEKRVAIAQELSKNLNDFAKLADGITVSTPILAKEYSELNPNVVVLKNCIDPLDEMPCKKNETGKFRIGIIGSVTSNDDCNHIRDQIKRLDERNDITLVILGLKLSDGRVMPGMQEDYDYWASLKNTEWHHAVNVTEYMPKIADLALDLVIIPRKEHYFNQCKSNLKFLEMSLLKIPVLAQGFSDGTSPYQGIDEPYMTLIVDNDLWYNKIIKIKNSYDIYANLAGEAHDYVLKNYNIHNFSFEWTKEITKLCMKLKNY</sequence>
<evidence type="ECO:0000313" key="1">
    <source>
        <dbReference type="EMBL" id="OGL46473.1"/>
    </source>
</evidence>
<comment type="caution">
    <text evidence="1">The sequence shown here is derived from an EMBL/GenBank/DDBJ whole genome shotgun (WGS) entry which is preliminary data.</text>
</comment>
<dbReference type="SUPFAM" id="SSF53756">
    <property type="entry name" value="UDP-Glycosyltransferase/glycogen phosphorylase"/>
    <property type="match status" value="1"/>
</dbReference>
<accession>A0A1F7RY57</accession>
<organism evidence="1 2">
    <name type="scientific">Candidatus Schekmanbacteria bacterium RBG_16_38_10</name>
    <dbReference type="NCBI Taxonomy" id="1817879"/>
    <lineage>
        <taxon>Bacteria</taxon>
        <taxon>Candidatus Schekmaniibacteriota</taxon>
    </lineage>
</organism>
<dbReference type="EMBL" id="MGDE01000087">
    <property type="protein sequence ID" value="OGL46473.1"/>
    <property type="molecule type" value="Genomic_DNA"/>
</dbReference>
<protein>
    <recommendedName>
        <fullName evidence="3">Glycosyl transferase family 1 domain-containing protein</fullName>
    </recommendedName>
</protein>
<dbReference type="Proteomes" id="UP000178797">
    <property type="component" value="Unassembled WGS sequence"/>
</dbReference>